<feature type="region of interest" description="Disordered" evidence="5">
    <location>
        <begin position="546"/>
        <end position="571"/>
    </location>
</feature>
<keyword evidence="3 6" id="KW-1133">Transmembrane helix</keyword>
<feature type="region of interest" description="Disordered" evidence="5">
    <location>
        <begin position="425"/>
        <end position="492"/>
    </location>
</feature>
<dbReference type="OrthoDB" id="3364886at2759"/>
<sequence length="732" mass="79283">MSSATPIELTSFLWDSTPFLLAYSLPLLLLSILLALSGTFLTLDRTRTFAPRSDVASSIPGAYDDIKQNPSFIRSFLALRWVRLDGGIGGAAAGYVFGLQLATFLALLISNNTSSHTLTPTTFLVIWVFSVIPTTILGGRWKPFALLFIGMSGGISLSLGLSVLTHPSLPARVVLSSVMTPLVTILVLLPLVVQPLQEHFQHPMTRFATSCIGAFSVTMAIAIFTRSTSSSSWANAWDRLWVANGVGWENARERGFDVLFCVLWAAGAGSDWALKRWIGQDPDEKWDSYLADYTSTLPNLNDRAGNFQPLKSWWTRVMAKVHLSGDTNSDSVAPLDIIFPSDAELALKAPYGQIPGGLHPEDEKRRDTLYMSKDELQSTVTPLAYNWTSDSGDKLEGGGILKKVRTTKGRGRGFTTVYSSDAEDTDYLTGDELPGVHRRPTFLKKRKERKVDSKGTRRPVKFRPHSGSLTSSDEDSSDEDTLATPTSTPAKGVRIRTTPVRSDSVATSMSGTTMVLPSATPSHEGDHQHHLVIDVEKEKARLAGLRNSFGAPGGGRQRSRSPGTPIGAPDYSDVEEIDVTNALDYLPNRPEINNNGAENWTPTFMKRASEGQTDGNAVPPGAVPMTPSLMNALNRIAAAQAHAYGPDASLPTKKPEHISIPMDSAPVPLSAPGIPGLPIVKDQRLFVPDRDAAVGGQQGATDIGGMVPAWDSFWQEVLAKANVPERDLSPRS</sequence>
<evidence type="ECO:0000256" key="6">
    <source>
        <dbReference type="SAM" id="Phobius"/>
    </source>
</evidence>
<accession>A0A0H2RZY0</accession>
<feature type="transmembrane region" description="Helical" evidence="6">
    <location>
        <begin position="144"/>
        <end position="165"/>
    </location>
</feature>
<keyword evidence="2 6" id="KW-0812">Transmembrane</keyword>
<protein>
    <recommendedName>
        <fullName evidence="7">TM7S3/TM198-like domain-containing protein</fullName>
    </recommendedName>
</protein>
<reference evidence="8 9" key="1">
    <citation type="submission" date="2015-04" db="EMBL/GenBank/DDBJ databases">
        <title>Complete genome sequence of Schizopora paradoxa KUC8140, a cosmopolitan wood degrader in East Asia.</title>
        <authorList>
            <consortium name="DOE Joint Genome Institute"/>
            <person name="Min B."/>
            <person name="Park H."/>
            <person name="Jang Y."/>
            <person name="Kim J.-J."/>
            <person name="Kim K.H."/>
            <person name="Pangilinan J."/>
            <person name="Lipzen A."/>
            <person name="Riley R."/>
            <person name="Grigoriev I.V."/>
            <person name="Spatafora J.W."/>
            <person name="Choi I.-G."/>
        </authorList>
    </citation>
    <scope>NUCLEOTIDE SEQUENCE [LARGE SCALE GENOMIC DNA]</scope>
    <source>
        <strain evidence="8 9">KUC8140</strain>
    </source>
</reference>
<keyword evidence="4 6" id="KW-0472">Membrane</keyword>
<feature type="transmembrane region" description="Helical" evidence="6">
    <location>
        <begin position="121"/>
        <end position="137"/>
    </location>
</feature>
<feature type="transmembrane region" description="Helical" evidence="6">
    <location>
        <begin position="20"/>
        <end position="43"/>
    </location>
</feature>
<organism evidence="8 9">
    <name type="scientific">Schizopora paradoxa</name>
    <dbReference type="NCBI Taxonomy" id="27342"/>
    <lineage>
        <taxon>Eukaryota</taxon>
        <taxon>Fungi</taxon>
        <taxon>Dikarya</taxon>
        <taxon>Basidiomycota</taxon>
        <taxon>Agaricomycotina</taxon>
        <taxon>Agaricomycetes</taxon>
        <taxon>Hymenochaetales</taxon>
        <taxon>Schizoporaceae</taxon>
        <taxon>Schizopora</taxon>
    </lineage>
</organism>
<evidence type="ECO:0000313" key="8">
    <source>
        <dbReference type="EMBL" id="KLO17304.1"/>
    </source>
</evidence>
<evidence type="ECO:0000256" key="2">
    <source>
        <dbReference type="ARBA" id="ARBA00022692"/>
    </source>
</evidence>
<feature type="domain" description="TM7S3/TM198-like" evidence="7">
    <location>
        <begin position="99"/>
        <end position="239"/>
    </location>
</feature>
<evidence type="ECO:0000259" key="7">
    <source>
        <dbReference type="Pfam" id="PF13886"/>
    </source>
</evidence>
<comment type="subcellular location">
    <subcellularLocation>
        <location evidence="1">Membrane</location>
        <topology evidence="1">Multi-pass membrane protein</topology>
    </subcellularLocation>
</comment>
<dbReference type="EMBL" id="KQ085906">
    <property type="protein sequence ID" value="KLO17304.1"/>
    <property type="molecule type" value="Genomic_DNA"/>
</dbReference>
<feature type="compositionally biased region" description="Basic residues" evidence="5">
    <location>
        <begin position="436"/>
        <end position="448"/>
    </location>
</feature>
<evidence type="ECO:0000256" key="1">
    <source>
        <dbReference type="ARBA" id="ARBA00004141"/>
    </source>
</evidence>
<evidence type="ECO:0000313" key="9">
    <source>
        <dbReference type="Proteomes" id="UP000053477"/>
    </source>
</evidence>
<feature type="transmembrane region" description="Helical" evidence="6">
    <location>
        <begin position="88"/>
        <end position="109"/>
    </location>
</feature>
<dbReference type="GO" id="GO:0016020">
    <property type="term" value="C:membrane"/>
    <property type="evidence" value="ECO:0007669"/>
    <property type="project" value="UniProtKB-SubCell"/>
</dbReference>
<dbReference type="InterPro" id="IPR025256">
    <property type="entry name" value="TM7S3/TM198-like_dom"/>
</dbReference>
<feature type="compositionally biased region" description="Acidic residues" evidence="5">
    <location>
        <begin position="472"/>
        <end position="481"/>
    </location>
</feature>
<evidence type="ECO:0000256" key="4">
    <source>
        <dbReference type="ARBA" id="ARBA00023136"/>
    </source>
</evidence>
<proteinExistence type="predicted"/>
<dbReference type="Pfam" id="PF13886">
    <property type="entry name" value="TM7S3_TM198"/>
    <property type="match status" value="1"/>
</dbReference>
<gene>
    <name evidence="8" type="ORF">SCHPADRAFT_846773</name>
</gene>
<dbReference type="AlphaFoldDB" id="A0A0H2RZY0"/>
<dbReference type="Proteomes" id="UP000053477">
    <property type="component" value="Unassembled WGS sequence"/>
</dbReference>
<evidence type="ECO:0000256" key="3">
    <source>
        <dbReference type="ARBA" id="ARBA00022989"/>
    </source>
</evidence>
<feature type="transmembrane region" description="Helical" evidence="6">
    <location>
        <begin position="205"/>
        <end position="224"/>
    </location>
</feature>
<feature type="transmembrane region" description="Helical" evidence="6">
    <location>
        <begin position="171"/>
        <end position="193"/>
    </location>
</feature>
<name>A0A0H2RZY0_9AGAM</name>
<dbReference type="InParanoid" id="A0A0H2RZY0"/>
<evidence type="ECO:0000256" key="5">
    <source>
        <dbReference type="SAM" id="MobiDB-lite"/>
    </source>
</evidence>
<keyword evidence="9" id="KW-1185">Reference proteome</keyword>